<evidence type="ECO:0008006" key="7">
    <source>
        <dbReference type="Google" id="ProtNLM"/>
    </source>
</evidence>
<protein>
    <recommendedName>
        <fullName evidence="7">Sepiapterin reductase</fullName>
    </recommendedName>
</protein>
<name>A0A9P6RCJ8_9FUNG</name>
<evidence type="ECO:0000313" key="5">
    <source>
        <dbReference type="EMBL" id="KAG0317211.1"/>
    </source>
</evidence>
<reference evidence="5" key="1">
    <citation type="journal article" date="2020" name="Fungal Divers.">
        <title>Resolving the Mortierellaceae phylogeny through synthesis of multi-gene phylogenetics and phylogenomics.</title>
        <authorList>
            <person name="Vandepol N."/>
            <person name="Liber J."/>
            <person name="Desiro A."/>
            <person name="Na H."/>
            <person name="Kennedy M."/>
            <person name="Barry K."/>
            <person name="Grigoriev I.V."/>
            <person name="Miller A.N."/>
            <person name="O'Donnell K."/>
            <person name="Stajich J.E."/>
            <person name="Bonito G."/>
        </authorList>
    </citation>
    <scope>NUCLEOTIDE SEQUENCE</scope>
    <source>
        <strain evidence="5">REB-010B</strain>
    </source>
</reference>
<accession>A0A9P6RCJ8</accession>
<comment type="subcellular location">
    <subcellularLocation>
        <location evidence="1">Cytoplasm</location>
    </subcellularLocation>
</comment>
<evidence type="ECO:0000256" key="4">
    <source>
        <dbReference type="ARBA" id="ARBA00023002"/>
    </source>
</evidence>
<keyword evidence="4" id="KW-0560">Oxidoreductase</keyword>
<evidence type="ECO:0000256" key="1">
    <source>
        <dbReference type="ARBA" id="ARBA00004496"/>
    </source>
</evidence>
<dbReference type="Proteomes" id="UP000738325">
    <property type="component" value="Unassembled WGS sequence"/>
</dbReference>
<organism evidence="5 6">
    <name type="scientific">Dissophora globulifera</name>
    <dbReference type="NCBI Taxonomy" id="979702"/>
    <lineage>
        <taxon>Eukaryota</taxon>
        <taxon>Fungi</taxon>
        <taxon>Fungi incertae sedis</taxon>
        <taxon>Mucoromycota</taxon>
        <taxon>Mortierellomycotina</taxon>
        <taxon>Mortierellomycetes</taxon>
        <taxon>Mortierellales</taxon>
        <taxon>Mortierellaceae</taxon>
        <taxon>Dissophora</taxon>
    </lineage>
</organism>
<dbReference type="SUPFAM" id="SSF51735">
    <property type="entry name" value="NAD(P)-binding Rossmann-fold domains"/>
    <property type="match status" value="1"/>
</dbReference>
<dbReference type="InterPro" id="IPR051721">
    <property type="entry name" value="Biopterin_syn/organic_redct"/>
</dbReference>
<dbReference type="InterPro" id="IPR002347">
    <property type="entry name" value="SDR_fam"/>
</dbReference>
<dbReference type="GO" id="GO:0004757">
    <property type="term" value="F:sepiapterin reductase (NADP+) activity"/>
    <property type="evidence" value="ECO:0007669"/>
    <property type="project" value="TreeGrafter"/>
</dbReference>
<dbReference type="PANTHER" id="PTHR44085:SF2">
    <property type="entry name" value="SEPIAPTERIN REDUCTASE"/>
    <property type="match status" value="1"/>
</dbReference>
<dbReference type="Gene3D" id="3.40.50.720">
    <property type="entry name" value="NAD(P)-binding Rossmann-like Domain"/>
    <property type="match status" value="1"/>
</dbReference>
<dbReference type="PRINTS" id="PR00081">
    <property type="entry name" value="GDHRDH"/>
</dbReference>
<dbReference type="Pfam" id="PF00106">
    <property type="entry name" value="adh_short"/>
    <property type="match status" value="1"/>
</dbReference>
<keyword evidence="3" id="KW-0521">NADP</keyword>
<proteinExistence type="predicted"/>
<dbReference type="OrthoDB" id="153074at2759"/>
<comment type="caution">
    <text evidence="5">The sequence shown here is derived from an EMBL/GenBank/DDBJ whole genome shotgun (WGS) entry which is preliminary data.</text>
</comment>
<gene>
    <name evidence="5" type="ORF">BGZ99_006442</name>
</gene>
<keyword evidence="6" id="KW-1185">Reference proteome</keyword>
<dbReference type="InterPro" id="IPR036291">
    <property type="entry name" value="NAD(P)-bd_dom_sf"/>
</dbReference>
<dbReference type="GO" id="GO:0006729">
    <property type="term" value="P:tetrahydrobiopterin biosynthetic process"/>
    <property type="evidence" value="ECO:0007669"/>
    <property type="project" value="TreeGrafter"/>
</dbReference>
<dbReference type="PANTHER" id="PTHR44085">
    <property type="entry name" value="SEPIAPTERIN REDUCTASE"/>
    <property type="match status" value="1"/>
</dbReference>
<evidence type="ECO:0000256" key="2">
    <source>
        <dbReference type="ARBA" id="ARBA00022490"/>
    </source>
</evidence>
<dbReference type="EMBL" id="JAAAIP010000436">
    <property type="protein sequence ID" value="KAG0317211.1"/>
    <property type="molecule type" value="Genomic_DNA"/>
</dbReference>
<keyword evidence="2" id="KW-0963">Cytoplasm</keyword>
<sequence>MSSRHHLVIVTGANRGFGASIAHSYVKHSGASSVSFVLVGRDKQGLDTVLSELKHSVNTSNNHVAVKGTVVANVDLADISILDDSLARIHAAAAQLRTEAAQSNSAITKSVLFNNAGSLGDLGKTTKEVTWQDARRYFDFNVVSFVGLSSTFLKETQAAFPNDQYPQHQTVIVNISSLLAVQPFSNWGLYATGKAARDRLLGVVALEEKENNVKTLNYAPGPLDNMMQADVRRTLGDKEQLEIYEDMHQKGSLVAMDDSSRKLVLLLEKDEFASGGHIDFYDE</sequence>
<dbReference type="AlphaFoldDB" id="A0A9P6RCJ8"/>
<dbReference type="GO" id="GO:0005737">
    <property type="term" value="C:cytoplasm"/>
    <property type="evidence" value="ECO:0007669"/>
    <property type="project" value="UniProtKB-SubCell"/>
</dbReference>
<evidence type="ECO:0000256" key="3">
    <source>
        <dbReference type="ARBA" id="ARBA00022857"/>
    </source>
</evidence>
<evidence type="ECO:0000313" key="6">
    <source>
        <dbReference type="Proteomes" id="UP000738325"/>
    </source>
</evidence>